<evidence type="ECO:0000313" key="2">
    <source>
        <dbReference type="EMBL" id="CAB0032466.1"/>
    </source>
</evidence>
<feature type="transmembrane region" description="Helical" evidence="1">
    <location>
        <begin position="234"/>
        <end position="253"/>
    </location>
</feature>
<evidence type="ECO:0000256" key="1">
    <source>
        <dbReference type="SAM" id="Phobius"/>
    </source>
</evidence>
<proteinExistence type="predicted"/>
<dbReference type="OrthoDB" id="6347385at2759"/>
<keyword evidence="1" id="KW-0472">Membrane</keyword>
<name>A0A6H5I7M8_9HYME</name>
<feature type="transmembrane region" description="Helical" evidence="1">
    <location>
        <begin position="125"/>
        <end position="153"/>
    </location>
</feature>
<evidence type="ECO:0008006" key="4">
    <source>
        <dbReference type="Google" id="ProtNLM"/>
    </source>
</evidence>
<feature type="transmembrane region" description="Helical" evidence="1">
    <location>
        <begin position="159"/>
        <end position="183"/>
    </location>
</feature>
<evidence type="ECO:0000313" key="3">
    <source>
        <dbReference type="Proteomes" id="UP000479190"/>
    </source>
</evidence>
<keyword evidence="1" id="KW-0812">Transmembrane</keyword>
<sequence length="326" mass="35396">MSESRHLRSVSDLYAADEIEVLLLEEIRDLEPPPAAYSRPEDIQDFEIAGSRTGGRISSQSSELDSPGIHSTVHSWDSHANYHGSYGNGDHRHGSNAMAWQRTSHLILYCDIQGHLKTATGFVRLLLLVSSAACLVTLCSSGTAKISLFMLPLAGRLRFMIFVAVFSLLITALLLFLDISHVVHFFPFNWGRLNAWIFSSIGLSFITASTLLALSVFEYHGSGWVPRRTRSQLTATATLGLSCALLAFLLSWLHGRGVSGCRASPASAAEDEVNQQLYKPVDSSSSGRNPGVLDAGLRARAAHRAHHGQYRAVAVGGDAQPRGEEG</sequence>
<feature type="transmembrane region" description="Helical" evidence="1">
    <location>
        <begin position="195"/>
        <end position="214"/>
    </location>
</feature>
<protein>
    <recommendedName>
        <fullName evidence="4">MARVEL domain-containing protein</fullName>
    </recommendedName>
</protein>
<keyword evidence="3" id="KW-1185">Reference proteome</keyword>
<dbReference type="EMBL" id="CADCXV010000678">
    <property type="protein sequence ID" value="CAB0032466.1"/>
    <property type="molecule type" value="Genomic_DNA"/>
</dbReference>
<dbReference type="AlphaFoldDB" id="A0A6H5I7M8"/>
<reference evidence="2 3" key="1">
    <citation type="submission" date="2020-02" db="EMBL/GenBank/DDBJ databases">
        <authorList>
            <person name="Ferguson B K."/>
        </authorList>
    </citation>
    <scope>NUCLEOTIDE SEQUENCE [LARGE SCALE GENOMIC DNA]</scope>
</reference>
<dbReference type="Proteomes" id="UP000479190">
    <property type="component" value="Unassembled WGS sequence"/>
</dbReference>
<gene>
    <name evidence="2" type="ORF">TBRA_LOCUS4404</name>
</gene>
<organism evidence="2 3">
    <name type="scientific">Trichogramma brassicae</name>
    <dbReference type="NCBI Taxonomy" id="86971"/>
    <lineage>
        <taxon>Eukaryota</taxon>
        <taxon>Metazoa</taxon>
        <taxon>Ecdysozoa</taxon>
        <taxon>Arthropoda</taxon>
        <taxon>Hexapoda</taxon>
        <taxon>Insecta</taxon>
        <taxon>Pterygota</taxon>
        <taxon>Neoptera</taxon>
        <taxon>Endopterygota</taxon>
        <taxon>Hymenoptera</taxon>
        <taxon>Apocrita</taxon>
        <taxon>Proctotrupomorpha</taxon>
        <taxon>Chalcidoidea</taxon>
        <taxon>Trichogrammatidae</taxon>
        <taxon>Trichogramma</taxon>
    </lineage>
</organism>
<keyword evidence="1" id="KW-1133">Transmembrane helix</keyword>
<accession>A0A6H5I7M8</accession>